<dbReference type="HOGENOM" id="CLU_1947316_0_0_0"/>
<organism evidence="1 2">
    <name type="scientific">Sebaldella termitidis (strain ATCC 33386 / NCTC 11300)</name>
    <dbReference type="NCBI Taxonomy" id="526218"/>
    <lineage>
        <taxon>Bacteria</taxon>
        <taxon>Fusobacteriati</taxon>
        <taxon>Fusobacteriota</taxon>
        <taxon>Fusobacteriia</taxon>
        <taxon>Fusobacteriales</taxon>
        <taxon>Leptotrichiaceae</taxon>
        <taxon>Sebaldella</taxon>
    </lineage>
</organism>
<dbReference type="STRING" id="526218.Sterm_3795"/>
<gene>
    <name evidence="1" type="ordered locus">Sterm_3795</name>
</gene>
<dbReference type="EMBL" id="CP001739">
    <property type="protein sequence ID" value="ACZ10629.1"/>
    <property type="molecule type" value="Genomic_DNA"/>
</dbReference>
<reference evidence="2" key="1">
    <citation type="submission" date="2009-09" db="EMBL/GenBank/DDBJ databases">
        <title>The complete chromosome of Sebaldella termitidis ATCC 33386.</title>
        <authorList>
            <consortium name="US DOE Joint Genome Institute (JGI-PGF)"/>
            <person name="Lucas S."/>
            <person name="Copeland A."/>
            <person name="Lapidus A."/>
            <person name="Glavina del Rio T."/>
            <person name="Dalin E."/>
            <person name="Tice H."/>
            <person name="Bruce D."/>
            <person name="Goodwin L."/>
            <person name="Pitluck S."/>
            <person name="Kyrpides N."/>
            <person name="Mavromatis K."/>
            <person name="Ivanova N."/>
            <person name="Mikhailova N."/>
            <person name="Sims D."/>
            <person name="Meincke L."/>
            <person name="Brettin T."/>
            <person name="Detter J.C."/>
            <person name="Han C."/>
            <person name="Larimer F."/>
            <person name="Land M."/>
            <person name="Hauser L."/>
            <person name="Markowitz V."/>
            <person name="Cheng J.F."/>
            <person name="Hugenholtz P."/>
            <person name="Woyke T."/>
            <person name="Wu D."/>
            <person name="Eisen J.A."/>
        </authorList>
    </citation>
    <scope>NUCLEOTIDE SEQUENCE [LARGE SCALE GENOMIC DNA]</scope>
    <source>
        <strain evidence="2">ATCC 33386 / NCTC 11300</strain>
    </source>
</reference>
<dbReference type="KEGG" id="str:Sterm_3795"/>
<sequence>MKKVLVALFLLLGVIAYTKPYYSNGKEEKIQTVYNVVGLTRPVMESPVAQEVMDDFTRLVYDAQVDSMLTSKEDFVKLNKYYDKRANTILDKFVKNKDSFSDRDMNQIMNGLTYLKGKLQEYTSAWVKK</sequence>
<dbReference type="RefSeq" id="WP_012863209.1">
    <property type="nucleotide sequence ID" value="NC_013517.1"/>
</dbReference>
<keyword evidence="2" id="KW-1185">Reference proteome</keyword>
<name>D1AG03_SEBTE</name>
<protein>
    <submittedName>
        <fullName evidence="1">Uncharacterized protein</fullName>
    </submittedName>
</protein>
<evidence type="ECO:0000313" key="1">
    <source>
        <dbReference type="EMBL" id="ACZ10629.1"/>
    </source>
</evidence>
<evidence type="ECO:0000313" key="2">
    <source>
        <dbReference type="Proteomes" id="UP000000845"/>
    </source>
</evidence>
<dbReference type="AlphaFoldDB" id="D1AG03"/>
<accession>D1AG03</accession>
<dbReference type="Proteomes" id="UP000000845">
    <property type="component" value="Chromosome"/>
</dbReference>
<proteinExistence type="predicted"/>
<reference evidence="1 2" key="2">
    <citation type="journal article" date="2010" name="Stand. Genomic Sci.">
        <title>Complete genome sequence of Sebaldella termitidis type strain (NCTC 11300).</title>
        <authorList>
            <person name="Harmon-Smith M."/>
            <person name="Celia L."/>
            <person name="Chertkov O."/>
            <person name="Lapidus A."/>
            <person name="Copeland A."/>
            <person name="Glavina Del Rio T."/>
            <person name="Nolan M."/>
            <person name="Lucas S."/>
            <person name="Tice H."/>
            <person name="Cheng J.F."/>
            <person name="Han C."/>
            <person name="Detter J.C."/>
            <person name="Bruce D."/>
            <person name="Goodwin L."/>
            <person name="Pitluck S."/>
            <person name="Pati A."/>
            <person name="Liolios K."/>
            <person name="Ivanova N."/>
            <person name="Mavromatis K."/>
            <person name="Mikhailova N."/>
            <person name="Chen A."/>
            <person name="Palaniappan K."/>
            <person name="Land M."/>
            <person name="Hauser L."/>
            <person name="Chang Y.J."/>
            <person name="Jeffries C.D."/>
            <person name="Brettin T."/>
            <person name="Goker M."/>
            <person name="Beck B."/>
            <person name="Bristow J."/>
            <person name="Eisen J.A."/>
            <person name="Markowitz V."/>
            <person name="Hugenholtz P."/>
            <person name="Kyrpides N.C."/>
            <person name="Klenk H.P."/>
            <person name="Chen F."/>
        </authorList>
    </citation>
    <scope>NUCLEOTIDE SEQUENCE [LARGE SCALE GENOMIC DNA]</scope>
    <source>
        <strain evidence="2">ATCC 33386 / NCTC 11300</strain>
    </source>
</reference>